<accession>A0A523XNB2</accession>
<sequence length="494" mass="56843">MKQHPLIHKFKTVANHYVYDVNTNNIVRTNEILHDVIDGYGTIPFSAIASKWAKKYDAKSIEQCLTHIQESCKSQGVFSSNRPTVMKYPMCEHHFYESLQGGLSDLTLNATERCNLRCKYCTYSGAYYYERHHSTEDMSWETAKKAIDYFYSHTQSSEKVYMSFFGGEPLLNFDLVKRSVEYARGFANWPPIVFHLDTNGTTLSDEISGFLIENDVILQVSIDGPFEIHDRYRVFGNGGGTFHLVHKNLERIRKMDRDYYESRVSFAATLAPPCELLETYRFFSSDDLVAKNNLNINFVDTYDTDFFRMLHDRVRRSRLSEHLGALRKEYLEVTVGSNSGPAHQFLKGLFERPLVRIHRRALNPMGAHCPPNGICVPGVRRLFVDVAGRFYPCEKVGQAFCIGHVDTGIEHPKVRSLLEQYIHGSTQDCTSCWAVRLCSLCLAQARRSRDLDFGRKKDNCSVERANLHDSLVLYAEIMERNPKAFDFVEDMVFE</sequence>
<dbReference type="Proteomes" id="UP000315534">
    <property type="component" value="Unassembled WGS sequence"/>
</dbReference>
<keyword evidence="4" id="KW-0408">Iron</keyword>
<reference evidence="8 9" key="1">
    <citation type="submission" date="2019-03" db="EMBL/GenBank/DDBJ databases">
        <title>Metabolic potential of uncultured bacteria and archaea associated with petroleum seepage in deep-sea sediments.</title>
        <authorList>
            <person name="Dong X."/>
            <person name="Hubert C."/>
        </authorList>
    </citation>
    <scope>NUCLEOTIDE SEQUENCE [LARGE SCALE GENOMIC DNA]</scope>
    <source>
        <strain evidence="8">E29_bin36</strain>
    </source>
</reference>
<dbReference type="AlphaFoldDB" id="A0A523XNB2"/>
<dbReference type="InterPro" id="IPR007197">
    <property type="entry name" value="rSAM"/>
</dbReference>
<dbReference type="InterPro" id="IPR013785">
    <property type="entry name" value="Aldolase_TIM"/>
</dbReference>
<keyword evidence="5" id="KW-0411">Iron-sulfur</keyword>
<dbReference type="GO" id="GO:0051536">
    <property type="term" value="F:iron-sulfur cluster binding"/>
    <property type="evidence" value="ECO:0007669"/>
    <property type="project" value="UniProtKB-KW"/>
</dbReference>
<comment type="similarity">
    <text evidence="6">Belongs to the radical SAM superfamily. Anaerobic sulfatase-maturating enzyme family.</text>
</comment>
<name>A0A523XNB2_UNCT6</name>
<feature type="domain" description="Radical SAM core" evidence="7">
    <location>
        <begin position="100"/>
        <end position="341"/>
    </location>
</feature>
<protein>
    <submittedName>
        <fullName evidence="8">Radical SAM protein</fullName>
    </submittedName>
</protein>
<dbReference type="PANTHER" id="PTHR43273:SF3">
    <property type="entry name" value="ANAEROBIC SULFATASE-MATURATING ENZYME HOMOLOG ASLB-RELATED"/>
    <property type="match status" value="1"/>
</dbReference>
<evidence type="ECO:0000256" key="5">
    <source>
        <dbReference type="ARBA" id="ARBA00023014"/>
    </source>
</evidence>
<dbReference type="PANTHER" id="PTHR43273">
    <property type="entry name" value="ANAEROBIC SULFATASE-MATURATING ENZYME HOMOLOG ASLB-RELATED"/>
    <property type="match status" value="1"/>
</dbReference>
<dbReference type="Pfam" id="PF04055">
    <property type="entry name" value="Radical_SAM"/>
    <property type="match status" value="1"/>
</dbReference>
<evidence type="ECO:0000259" key="7">
    <source>
        <dbReference type="PROSITE" id="PS51918"/>
    </source>
</evidence>
<dbReference type="InterPro" id="IPR023885">
    <property type="entry name" value="4Fe4S-binding_SPASM_dom"/>
</dbReference>
<dbReference type="InterPro" id="IPR058240">
    <property type="entry name" value="rSAM_sf"/>
</dbReference>
<dbReference type="SUPFAM" id="SSF102114">
    <property type="entry name" value="Radical SAM enzymes"/>
    <property type="match status" value="1"/>
</dbReference>
<keyword evidence="2" id="KW-0949">S-adenosyl-L-methionine</keyword>
<dbReference type="NCBIfam" id="TIGR04085">
    <property type="entry name" value="rSAM_more_4Fe4S"/>
    <property type="match status" value="1"/>
</dbReference>
<dbReference type="GO" id="GO:0046872">
    <property type="term" value="F:metal ion binding"/>
    <property type="evidence" value="ECO:0007669"/>
    <property type="project" value="UniProtKB-KW"/>
</dbReference>
<comment type="caution">
    <text evidence="8">The sequence shown here is derived from an EMBL/GenBank/DDBJ whole genome shotgun (WGS) entry which is preliminary data.</text>
</comment>
<dbReference type="SFLD" id="SFLDG01067">
    <property type="entry name" value="SPASM/twitch_domain_containing"/>
    <property type="match status" value="1"/>
</dbReference>
<dbReference type="CDD" id="cd01335">
    <property type="entry name" value="Radical_SAM"/>
    <property type="match status" value="1"/>
</dbReference>
<proteinExistence type="inferred from homology"/>
<evidence type="ECO:0000256" key="3">
    <source>
        <dbReference type="ARBA" id="ARBA00022723"/>
    </source>
</evidence>
<evidence type="ECO:0000256" key="4">
    <source>
        <dbReference type="ARBA" id="ARBA00023004"/>
    </source>
</evidence>
<dbReference type="EMBL" id="SOIP01000306">
    <property type="protein sequence ID" value="TET80727.1"/>
    <property type="molecule type" value="Genomic_DNA"/>
</dbReference>
<dbReference type="InterPro" id="IPR023867">
    <property type="entry name" value="Sulphatase_maturase_rSAM"/>
</dbReference>
<dbReference type="Gene3D" id="3.20.20.70">
    <property type="entry name" value="Aldolase class I"/>
    <property type="match status" value="1"/>
</dbReference>
<evidence type="ECO:0000313" key="9">
    <source>
        <dbReference type="Proteomes" id="UP000315534"/>
    </source>
</evidence>
<evidence type="ECO:0000256" key="1">
    <source>
        <dbReference type="ARBA" id="ARBA00001966"/>
    </source>
</evidence>
<dbReference type="SFLD" id="SFLDG01386">
    <property type="entry name" value="main_SPASM_domain-containing"/>
    <property type="match status" value="1"/>
</dbReference>
<dbReference type="GO" id="GO:0016491">
    <property type="term" value="F:oxidoreductase activity"/>
    <property type="evidence" value="ECO:0007669"/>
    <property type="project" value="InterPro"/>
</dbReference>
<evidence type="ECO:0000256" key="6">
    <source>
        <dbReference type="ARBA" id="ARBA00023601"/>
    </source>
</evidence>
<comment type="cofactor">
    <cofactor evidence="1">
        <name>[4Fe-4S] cluster</name>
        <dbReference type="ChEBI" id="CHEBI:49883"/>
    </cofactor>
</comment>
<keyword evidence="3" id="KW-0479">Metal-binding</keyword>
<evidence type="ECO:0000313" key="8">
    <source>
        <dbReference type="EMBL" id="TET80727.1"/>
    </source>
</evidence>
<organism evidence="8 9">
    <name type="scientific">candidate division TA06 bacterium</name>
    <dbReference type="NCBI Taxonomy" id="2250710"/>
    <lineage>
        <taxon>Bacteria</taxon>
        <taxon>Bacteria division TA06</taxon>
    </lineage>
</organism>
<gene>
    <name evidence="8" type="ORF">E3J38_05085</name>
</gene>
<dbReference type="SFLD" id="SFLDS00029">
    <property type="entry name" value="Radical_SAM"/>
    <property type="match status" value="1"/>
</dbReference>
<evidence type="ECO:0000256" key="2">
    <source>
        <dbReference type="ARBA" id="ARBA00022691"/>
    </source>
</evidence>
<dbReference type="PROSITE" id="PS51918">
    <property type="entry name" value="RADICAL_SAM"/>
    <property type="match status" value="1"/>
</dbReference>
<dbReference type="SFLD" id="SFLDG01384">
    <property type="entry name" value="thioether_bond_formation_requi"/>
    <property type="match status" value="1"/>
</dbReference>